<feature type="transmembrane region" description="Helical" evidence="6">
    <location>
        <begin position="74"/>
        <end position="93"/>
    </location>
</feature>
<keyword evidence="4 6" id="KW-1133">Transmembrane helix</keyword>
<keyword evidence="5 6" id="KW-0472">Membrane</keyword>
<dbReference type="PANTHER" id="PTHR31218">
    <property type="entry name" value="WAT1-RELATED PROTEIN"/>
    <property type="match status" value="1"/>
</dbReference>
<comment type="caution">
    <text evidence="6">Lacks conserved residue(s) required for the propagation of feature annotation.</text>
</comment>
<dbReference type="EMBL" id="CM007892">
    <property type="protein sequence ID" value="OTG32090.1"/>
    <property type="molecule type" value="Genomic_DNA"/>
</dbReference>
<dbReference type="AlphaFoldDB" id="A0A251V915"/>
<reference evidence="9" key="1">
    <citation type="journal article" date="2017" name="Nature">
        <title>The sunflower genome provides insights into oil metabolism, flowering and Asterid evolution.</title>
        <authorList>
            <person name="Badouin H."/>
            <person name="Gouzy J."/>
            <person name="Grassa C.J."/>
            <person name="Murat F."/>
            <person name="Staton S.E."/>
            <person name="Cottret L."/>
            <person name="Lelandais-Briere C."/>
            <person name="Owens G.L."/>
            <person name="Carrere S."/>
            <person name="Mayjonade B."/>
            <person name="Legrand L."/>
            <person name="Gill N."/>
            <person name="Kane N.C."/>
            <person name="Bowers J.E."/>
            <person name="Hubner S."/>
            <person name="Bellec A."/>
            <person name="Berard A."/>
            <person name="Berges H."/>
            <person name="Blanchet N."/>
            <person name="Boniface M.C."/>
            <person name="Brunel D."/>
            <person name="Catrice O."/>
            <person name="Chaidir N."/>
            <person name="Claudel C."/>
            <person name="Donnadieu C."/>
            <person name="Faraut T."/>
            <person name="Fievet G."/>
            <person name="Helmstetter N."/>
            <person name="King M."/>
            <person name="Knapp S.J."/>
            <person name="Lai Z."/>
            <person name="Le Paslier M.C."/>
            <person name="Lippi Y."/>
            <person name="Lorenzon L."/>
            <person name="Mandel J.R."/>
            <person name="Marage G."/>
            <person name="Marchand G."/>
            <person name="Marquand E."/>
            <person name="Bret-Mestries E."/>
            <person name="Morien E."/>
            <person name="Nambeesan S."/>
            <person name="Nguyen T."/>
            <person name="Pegot-Espagnet P."/>
            <person name="Pouilly N."/>
            <person name="Raftis F."/>
            <person name="Sallet E."/>
            <person name="Schiex T."/>
            <person name="Thomas J."/>
            <person name="Vandecasteele C."/>
            <person name="Vares D."/>
            <person name="Vear F."/>
            <person name="Vautrin S."/>
            <person name="Crespi M."/>
            <person name="Mangin B."/>
            <person name="Burke J.M."/>
            <person name="Salse J."/>
            <person name="Munos S."/>
            <person name="Vincourt P."/>
            <person name="Rieseberg L.H."/>
            <person name="Langlade N.B."/>
        </authorList>
    </citation>
    <scope>NUCLEOTIDE SEQUENCE [LARGE SCALE GENOMIC DNA]</scope>
    <source>
        <strain evidence="9">cv. SF193</strain>
    </source>
</reference>
<accession>A0A251V915</accession>
<feature type="domain" description="EamA" evidence="7">
    <location>
        <begin position="17"/>
        <end position="91"/>
    </location>
</feature>
<dbReference type="InterPro" id="IPR037185">
    <property type="entry name" value="EmrE-like"/>
</dbReference>
<dbReference type="InParanoid" id="A0A251V915"/>
<dbReference type="GO" id="GO:0016020">
    <property type="term" value="C:membrane"/>
    <property type="evidence" value="ECO:0007669"/>
    <property type="project" value="UniProtKB-SubCell"/>
</dbReference>
<feature type="transmembrane region" description="Helical" evidence="6">
    <location>
        <begin position="47"/>
        <end position="68"/>
    </location>
</feature>
<dbReference type="InterPro" id="IPR000620">
    <property type="entry name" value="EamA_dom"/>
</dbReference>
<evidence type="ECO:0000256" key="2">
    <source>
        <dbReference type="ARBA" id="ARBA00007635"/>
    </source>
</evidence>
<organism evidence="8 9">
    <name type="scientific">Helianthus annuus</name>
    <name type="common">Common sunflower</name>
    <dbReference type="NCBI Taxonomy" id="4232"/>
    <lineage>
        <taxon>Eukaryota</taxon>
        <taxon>Viridiplantae</taxon>
        <taxon>Streptophyta</taxon>
        <taxon>Embryophyta</taxon>
        <taxon>Tracheophyta</taxon>
        <taxon>Spermatophyta</taxon>
        <taxon>Magnoliopsida</taxon>
        <taxon>eudicotyledons</taxon>
        <taxon>Gunneridae</taxon>
        <taxon>Pentapetalae</taxon>
        <taxon>asterids</taxon>
        <taxon>campanulids</taxon>
        <taxon>Asterales</taxon>
        <taxon>Asteraceae</taxon>
        <taxon>Asteroideae</taxon>
        <taxon>Heliantheae alliance</taxon>
        <taxon>Heliantheae</taxon>
        <taxon>Helianthus</taxon>
    </lineage>
</organism>
<dbReference type="SUPFAM" id="SSF103481">
    <property type="entry name" value="Multidrug resistance efflux transporter EmrE"/>
    <property type="match status" value="1"/>
</dbReference>
<dbReference type="GO" id="GO:0022857">
    <property type="term" value="F:transmembrane transporter activity"/>
    <property type="evidence" value="ECO:0007669"/>
    <property type="project" value="InterPro"/>
</dbReference>
<dbReference type="OMA" id="AMMWGKA"/>
<gene>
    <name evidence="8" type="ORF">HannXRQ_Chr03g0082801</name>
</gene>
<comment type="similarity">
    <text evidence="2 6">Belongs to the drug/metabolite transporter (DMT) superfamily. Plant drug/metabolite exporter (P-DME) (TC 2.A.7.4) family.</text>
</comment>
<proteinExistence type="inferred from homology"/>
<feature type="transmembrane region" description="Helical" evidence="6">
    <location>
        <begin position="17"/>
        <end position="40"/>
    </location>
</feature>
<evidence type="ECO:0000256" key="4">
    <source>
        <dbReference type="ARBA" id="ARBA00022989"/>
    </source>
</evidence>
<evidence type="ECO:0000256" key="3">
    <source>
        <dbReference type="ARBA" id="ARBA00022692"/>
    </source>
</evidence>
<sequence length="117" mass="12953">MRVFVPDLESWKLRLDVVLATILYMGFTSGFFNVVVQIWVLRVKGPVYVAMFKPLTIVIAVFMGVLILGDSLQLGSVLGGCIITIGFYVVVWGKAKEDNESALTISAPLLESHEEDF</sequence>
<evidence type="ECO:0000256" key="1">
    <source>
        <dbReference type="ARBA" id="ARBA00004141"/>
    </source>
</evidence>
<evidence type="ECO:0000313" key="8">
    <source>
        <dbReference type="EMBL" id="OTG32090.1"/>
    </source>
</evidence>
<comment type="subcellular location">
    <subcellularLocation>
        <location evidence="1 6">Membrane</location>
        <topology evidence="1 6">Multi-pass membrane protein</topology>
    </subcellularLocation>
</comment>
<dbReference type="Pfam" id="PF00892">
    <property type="entry name" value="EamA"/>
    <property type="match status" value="1"/>
</dbReference>
<dbReference type="Proteomes" id="UP000215914">
    <property type="component" value="Chromosome 3"/>
</dbReference>
<name>A0A251V915_HELAN</name>
<dbReference type="InterPro" id="IPR030184">
    <property type="entry name" value="WAT1-related"/>
</dbReference>
<protein>
    <recommendedName>
        <fullName evidence="6">WAT1-related protein</fullName>
    </recommendedName>
</protein>
<keyword evidence="9" id="KW-1185">Reference proteome</keyword>
<evidence type="ECO:0000259" key="7">
    <source>
        <dbReference type="Pfam" id="PF00892"/>
    </source>
</evidence>
<keyword evidence="3 6" id="KW-0812">Transmembrane</keyword>
<evidence type="ECO:0000256" key="6">
    <source>
        <dbReference type="RuleBase" id="RU363077"/>
    </source>
</evidence>
<evidence type="ECO:0000256" key="5">
    <source>
        <dbReference type="ARBA" id="ARBA00023136"/>
    </source>
</evidence>
<evidence type="ECO:0000313" key="9">
    <source>
        <dbReference type="Proteomes" id="UP000215914"/>
    </source>
</evidence>